<dbReference type="PROSITE" id="PS01129">
    <property type="entry name" value="PSI_RLU"/>
    <property type="match status" value="1"/>
</dbReference>
<reference evidence="3 4" key="1">
    <citation type="submission" date="2018-08" db="EMBL/GenBank/DDBJ databases">
        <title>A genome reference for cultivated species of the human gut microbiota.</title>
        <authorList>
            <person name="Zou Y."/>
            <person name="Xue W."/>
            <person name="Luo G."/>
        </authorList>
    </citation>
    <scope>NUCLEOTIDE SEQUENCE [LARGE SCALE GENOMIC DNA]</scope>
    <source>
        <strain evidence="3 4">AM42-38</strain>
    </source>
</reference>
<dbReference type="Gene3D" id="3.30.2350.10">
    <property type="entry name" value="Pseudouridine synthase"/>
    <property type="match status" value="1"/>
</dbReference>
<dbReference type="GO" id="GO:0000455">
    <property type="term" value="P:enzyme-directed rRNA pseudouridine synthesis"/>
    <property type="evidence" value="ECO:0007669"/>
    <property type="project" value="TreeGrafter"/>
</dbReference>
<evidence type="ECO:0000256" key="1">
    <source>
        <dbReference type="SAM" id="Coils"/>
    </source>
</evidence>
<dbReference type="PANTHER" id="PTHR21600:SF89">
    <property type="entry name" value="RIBOSOMAL LARGE SUBUNIT PSEUDOURIDINE SYNTHASE A"/>
    <property type="match status" value="1"/>
</dbReference>
<dbReference type="GO" id="GO:0003723">
    <property type="term" value="F:RNA binding"/>
    <property type="evidence" value="ECO:0007669"/>
    <property type="project" value="InterPro"/>
</dbReference>
<feature type="coiled-coil region" evidence="1">
    <location>
        <begin position="110"/>
        <end position="234"/>
    </location>
</feature>
<feature type="domain" description="Pseudouridine synthase RsuA/RluA-like" evidence="2">
    <location>
        <begin position="353"/>
        <end position="500"/>
    </location>
</feature>
<dbReference type="InterPro" id="IPR020103">
    <property type="entry name" value="PsdUridine_synth_cat_dom_sf"/>
</dbReference>
<dbReference type="InterPro" id="IPR006145">
    <property type="entry name" value="PsdUridine_synth_RsuA/RluA"/>
</dbReference>
<evidence type="ECO:0000313" key="3">
    <source>
        <dbReference type="EMBL" id="RHA77711.1"/>
    </source>
</evidence>
<dbReference type="CDD" id="cd02869">
    <property type="entry name" value="PseudoU_synth_RluA_like"/>
    <property type="match status" value="1"/>
</dbReference>
<dbReference type="InterPro" id="IPR050188">
    <property type="entry name" value="RluA_PseudoU_synthase"/>
</dbReference>
<sequence>MNKLSSESYLHPLPGQAIGIPLPVRFTYPFHYTPHPLVRLAAEEVLHYLSTRNDWQEELQQGKMFGVLIVQQADGSCGYLAAFSGNLAGSNLHPFFVPPVYDLLQPDGFFRIEEANISAINRQIRELESSPEYQSCEAALRDARNSAGQELERARQELKNARALREARRREPLTPEEQEALIRESQFQKAEYKRLEKRLKDQLLHLQEKADQYREQLEQMKQERKSRSARLQKELFEQFHMLNARGESKDLCELFRDTPQGTPPAGTGECALPKLLQYAYLHQLKPLAMGEFWWGNSPKNEIRRHGHFYPSCSGKCAPILKHMLIGLEVDPNPLVENRHHDTPLEIIYEDPWIVVVNKPAGMLSVPGKNGLDSVLQRLQELYPESESPLLVHRLDMDTSGLLLAAKDKNIHQRLQALFETRQIRKRYTALLQGNPRQDEGTIDLPLCPDFSDRPRQQVNWELGKKAVTRFRVEERSGGTTRVSFWPLTGRTHQLRVHAAHPEGLDSPILGDPLYGNQADRLYLHAAELEFTHPVTGETIHLCKEAPF</sequence>
<dbReference type="EMBL" id="QSFT01000005">
    <property type="protein sequence ID" value="RHA77711.1"/>
    <property type="molecule type" value="Genomic_DNA"/>
</dbReference>
<comment type="caution">
    <text evidence="3">The sequence shown here is derived from an EMBL/GenBank/DDBJ whole genome shotgun (WGS) entry which is preliminary data.</text>
</comment>
<dbReference type="PANTHER" id="PTHR21600">
    <property type="entry name" value="MITOCHONDRIAL RNA PSEUDOURIDINE SYNTHASE"/>
    <property type="match status" value="1"/>
</dbReference>
<evidence type="ECO:0000259" key="2">
    <source>
        <dbReference type="Pfam" id="PF00849"/>
    </source>
</evidence>
<dbReference type="RefSeq" id="WP_118400033.1">
    <property type="nucleotide sequence ID" value="NZ_CABJGD010000005.1"/>
</dbReference>
<dbReference type="Pfam" id="PF00849">
    <property type="entry name" value="PseudoU_synth_2"/>
    <property type="match status" value="1"/>
</dbReference>
<protein>
    <submittedName>
        <fullName evidence="3">RluA family pseudouridine synthase</fullName>
    </submittedName>
</protein>
<proteinExistence type="predicted"/>
<dbReference type="SUPFAM" id="SSF55120">
    <property type="entry name" value="Pseudouridine synthase"/>
    <property type="match status" value="1"/>
</dbReference>
<name>A0A413T305_9BACT</name>
<evidence type="ECO:0000313" key="4">
    <source>
        <dbReference type="Proteomes" id="UP000283855"/>
    </source>
</evidence>
<gene>
    <name evidence="3" type="ORF">DW921_03550</name>
</gene>
<dbReference type="Proteomes" id="UP000283855">
    <property type="component" value="Unassembled WGS sequence"/>
</dbReference>
<keyword evidence="1" id="KW-0175">Coiled coil</keyword>
<dbReference type="InterPro" id="IPR006224">
    <property type="entry name" value="PsdUridine_synth_RluA-like_CS"/>
</dbReference>
<organism evidence="3 4">
    <name type="scientific">Phocaeicola coprophilus</name>
    <dbReference type="NCBI Taxonomy" id="387090"/>
    <lineage>
        <taxon>Bacteria</taxon>
        <taxon>Pseudomonadati</taxon>
        <taxon>Bacteroidota</taxon>
        <taxon>Bacteroidia</taxon>
        <taxon>Bacteroidales</taxon>
        <taxon>Bacteroidaceae</taxon>
        <taxon>Phocaeicola</taxon>
    </lineage>
</organism>
<dbReference type="AlphaFoldDB" id="A0A413T305"/>
<dbReference type="GO" id="GO:0140098">
    <property type="term" value="F:catalytic activity, acting on RNA"/>
    <property type="evidence" value="ECO:0007669"/>
    <property type="project" value="UniProtKB-ARBA"/>
</dbReference>
<dbReference type="GO" id="GO:0009982">
    <property type="term" value="F:pseudouridine synthase activity"/>
    <property type="evidence" value="ECO:0007669"/>
    <property type="project" value="InterPro"/>
</dbReference>
<accession>A0A413T305</accession>